<dbReference type="Pfam" id="PF13145">
    <property type="entry name" value="Rotamase_2"/>
    <property type="match status" value="1"/>
</dbReference>
<keyword evidence="15" id="KW-0413">Isomerase</keyword>
<evidence type="ECO:0000256" key="10">
    <source>
        <dbReference type="ARBA" id="ARBA00031484"/>
    </source>
</evidence>
<dbReference type="GO" id="GO:0005886">
    <property type="term" value="C:plasma membrane"/>
    <property type="evidence" value="ECO:0007669"/>
    <property type="project" value="UniProtKB-SubCell"/>
</dbReference>
<evidence type="ECO:0000256" key="13">
    <source>
        <dbReference type="ARBA" id="ARBA00042775"/>
    </source>
</evidence>
<evidence type="ECO:0000256" key="8">
    <source>
        <dbReference type="ARBA" id="ARBA00023186"/>
    </source>
</evidence>
<keyword evidence="8" id="KW-0143">Chaperone</keyword>
<proteinExistence type="inferred from homology"/>
<dbReference type="InterPro" id="IPR000297">
    <property type="entry name" value="PPIase_PpiC"/>
</dbReference>
<sequence>MAAKKSGIGKYFVWGLLGLLLLGLGGFGATSFSGTVRSIGKVGEAEISTSDYFRALQSEMRNVQQRTGQALSFQQAQSMGLTQQVLSQMVVTAALENEAAVLGISVGDARLAEDLRNIGAFQGVDGSFNRDAYKLTLENAGLNERAFEEKLRDESASTLLQGAVLAGVRLPDTYVNTLIGYTGERRAFTWAEVDESELEVLPAPTEDELRAHYEENIALFTRPETKRLTYVWLTPEMIVDSVEVDEDSLRAAYDERIEEFDLPERRLVERLVFNDQAAAEAALARIVAGEAVFEDLVDDRGLDLSDTDMGDVTRGDLGKAADAVFDTDVGQVAGPAPTTLGPALFRVNAVLPAQLTSFEEAIPALRGELALDRARRVIDTQMQSFDDEMAAGVTLDELAASTDLVAGTLGWIGENDEDIAGYPAFREAADAVDLSDYPAIAQLGDGGVFALRLDEILDPEPFPYEEVELRVQADWRRAQKADALFARAEALAGELGEGVTFDGAGLEAATEDGLTRNAFGADLPRPVLEAVFDMAPNEVRAVRADDLAVVVRMDEILAVDTDSEQSKQLAQLFRDQAAQDVAQDLFRALSTDIQTRAGVELDQPAINAVHANFQ</sequence>
<name>A0A239FPJ0_9RHOB</name>
<keyword evidence="4" id="KW-0997">Cell inner membrane</keyword>
<dbReference type="SUPFAM" id="SSF54534">
    <property type="entry name" value="FKBP-like"/>
    <property type="match status" value="1"/>
</dbReference>
<keyword evidence="5" id="KW-0812">Transmembrane</keyword>
<comment type="similarity">
    <text evidence="11">Belongs to the PpiD chaperone family.</text>
</comment>
<dbReference type="InterPro" id="IPR046357">
    <property type="entry name" value="PPIase_dom_sf"/>
</dbReference>
<evidence type="ECO:0000256" key="3">
    <source>
        <dbReference type="ARBA" id="ARBA00022475"/>
    </source>
</evidence>
<gene>
    <name evidence="15" type="ORF">SAMN04488078_102153</name>
</gene>
<dbReference type="GO" id="GO:0003755">
    <property type="term" value="F:peptidyl-prolyl cis-trans isomerase activity"/>
    <property type="evidence" value="ECO:0007669"/>
    <property type="project" value="InterPro"/>
</dbReference>
<dbReference type="Gene3D" id="3.10.50.40">
    <property type="match status" value="1"/>
</dbReference>
<keyword evidence="7" id="KW-0472">Membrane</keyword>
<dbReference type="Proteomes" id="UP000198440">
    <property type="component" value="Unassembled WGS sequence"/>
</dbReference>
<dbReference type="Gene3D" id="1.10.4030.10">
    <property type="entry name" value="Porin chaperone SurA, peptide-binding domain"/>
    <property type="match status" value="1"/>
</dbReference>
<evidence type="ECO:0000256" key="6">
    <source>
        <dbReference type="ARBA" id="ARBA00022989"/>
    </source>
</evidence>
<accession>A0A239FPJ0</accession>
<dbReference type="InterPro" id="IPR027304">
    <property type="entry name" value="Trigger_fact/SurA_dom_sf"/>
</dbReference>
<dbReference type="EMBL" id="FZON01000021">
    <property type="protein sequence ID" value="SNS58837.1"/>
    <property type="molecule type" value="Genomic_DNA"/>
</dbReference>
<keyword evidence="6" id="KW-1133">Transmembrane helix</keyword>
<organism evidence="15 16">
    <name type="scientific">Antarctobacter heliothermus</name>
    <dbReference type="NCBI Taxonomy" id="74033"/>
    <lineage>
        <taxon>Bacteria</taxon>
        <taxon>Pseudomonadati</taxon>
        <taxon>Pseudomonadota</taxon>
        <taxon>Alphaproteobacteria</taxon>
        <taxon>Rhodobacterales</taxon>
        <taxon>Roseobacteraceae</taxon>
        <taxon>Antarctobacter</taxon>
    </lineage>
</organism>
<evidence type="ECO:0000256" key="12">
    <source>
        <dbReference type="ARBA" id="ARBA00040743"/>
    </source>
</evidence>
<evidence type="ECO:0000256" key="9">
    <source>
        <dbReference type="ARBA" id="ARBA00030642"/>
    </source>
</evidence>
<keyword evidence="3" id="KW-1003">Cell membrane</keyword>
<evidence type="ECO:0000256" key="1">
    <source>
        <dbReference type="ARBA" id="ARBA00004382"/>
    </source>
</evidence>
<evidence type="ECO:0000256" key="7">
    <source>
        <dbReference type="ARBA" id="ARBA00023136"/>
    </source>
</evidence>
<dbReference type="OrthoDB" id="9768393at2"/>
<dbReference type="InterPro" id="IPR052029">
    <property type="entry name" value="PpiD_chaperone"/>
</dbReference>
<dbReference type="PANTHER" id="PTHR47529">
    <property type="entry name" value="PEPTIDYL-PROLYL CIS-TRANS ISOMERASE D"/>
    <property type="match status" value="1"/>
</dbReference>
<dbReference type="AlphaFoldDB" id="A0A239FPJ0"/>
<evidence type="ECO:0000256" key="2">
    <source>
        <dbReference type="ARBA" id="ARBA00018370"/>
    </source>
</evidence>
<protein>
    <recommendedName>
        <fullName evidence="2">Parvulin-like PPIase</fullName>
    </recommendedName>
    <alternativeName>
        <fullName evidence="9">Peptidyl-prolyl cis-trans isomerase plp</fullName>
    </alternativeName>
    <alternativeName>
        <fullName evidence="12">Periplasmic chaperone PpiD</fullName>
    </alternativeName>
    <alternativeName>
        <fullName evidence="13">Periplasmic folding chaperone</fullName>
    </alternativeName>
    <alternativeName>
        <fullName evidence="10">Rotamase plp</fullName>
    </alternativeName>
</protein>
<evidence type="ECO:0000259" key="14">
    <source>
        <dbReference type="Pfam" id="PF13145"/>
    </source>
</evidence>
<feature type="domain" description="PpiC" evidence="14">
    <location>
        <begin position="244"/>
        <end position="361"/>
    </location>
</feature>
<comment type="subcellular location">
    <subcellularLocation>
        <location evidence="1">Cell inner membrane</location>
        <topology evidence="1">Single-pass type II membrane protein</topology>
        <orientation evidence="1">Periplasmic side</orientation>
    </subcellularLocation>
</comment>
<dbReference type="Pfam" id="PF13624">
    <property type="entry name" value="SurA_N_3"/>
    <property type="match status" value="1"/>
</dbReference>
<evidence type="ECO:0000256" key="5">
    <source>
        <dbReference type="ARBA" id="ARBA00022692"/>
    </source>
</evidence>
<evidence type="ECO:0000313" key="15">
    <source>
        <dbReference type="EMBL" id="SNS58837.1"/>
    </source>
</evidence>
<reference evidence="15 16" key="1">
    <citation type="submission" date="2017-06" db="EMBL/GenBank/DDBJ databases">
        <authorList>
            <person name="Kim H.J."/>
            <person name="Triplett B.A."/>
        </authorList>
    </citation>
    <scope>NUCLEOTIDE SEQUENCE [LARGE SCALE GENOMIC DNA]</scope>
    <source>
        <strain evidence="15 16">DSM 11445</strain>
    </source>
</reference>
<dbReference type="PANTHER" id="PTHR47529:SF1">
    <property type="entry name" value="PERIPLASMIC CHAPERONE PPID"/>
    <property type="match status" value="1"/>
</dbReference>
<evidence type="ECO:0000313" key="16">
    <source>
        <dbReference type="Proteomes" id="UP000198440"/>
    </source>
</evidence>
<dbReference type="SUPFAM" id="SSF109998">
    <property type="entry name" value="Triger factor/SurA peptide-binding domain-like"/>
    <property type="match status" value="1"/>
</dbReference>
<evidence type="ECO:0000256" key="4">
    <source>
        <dbReference type="ARBA" id="ARBA00022519"/>
    </source>
</evidence>
<dbReference type="RefSeq" id="WP_089278198.1">
    <property type="nucleotide sequence ID" value="NZ_FZON01000021.1"/>
</dbReference>
<evidence type="ECO:0000256" key="11">
    <source>
        <dbReference type="ARBA" id="ARBA00038408"/>
    </source>
</evidence>